<dbReference type="PANTHER" id="PTHR38040:SF1">
    <property type="entry name" value="UBIQUINONE BIOSYNTHESIS ACCESSORY FACTOR UBIK"/>
    <property type="match status" value="1"/>
</dbReference>
<protein>
    <recommendedName>
        <fullName evidence="3">Ubiquinone biosynthesis accessory factor UbiK</fullName>
    </recommendedName>
</protein>
<evidence type="ECO:0000256" key="1">
    <source>
        <dbReference type="SAM" id="Coils"/>
    </source>
</evidence>
<name>A0A383A5T0_9ZZZZ</name>
<dbReference type="EMBL" id="UINC01189458">
    <property type="protein sequence ID" value="SVE03152.1"/>
    <property type="molecule type" value="Genomic_DNA"/>
</dbReference>
<keyword evidence="1" id="KW-0175">Coiled coil</keyword>
<evidence type="ECO:0008006" key="3">
    <source>
        <dbReference type="Google" id="ProtNLM"/>
    </source>
</evidence>
<dbReference type="PANTHER" id="PTHR38040">
    <property type="entry name" value="UBIQUINONE BIOSYNTHESIS ACCESSORY FACTOR UBIK"/>
    <property type="match status" value="1"/>
</dbReference>
<dbReference type="HAMAP" id="MF_02216">
    <property type="entry name" value="UbiK"/>
    <property type="match status" value="1"/>
</dbReference>
<organism evidence="2">
    <name type="scientific">marine metagenome</name>
    <dbReference type="NCBI Taxonomy" id="408172"/>
    <lineage>
        <taxon>unclassified sequences</taxon>
        <taxon>metagenomes</taxon>
        <taxon>ecological metagenomes</taxon>
    </lineage>
</organism>
<accession>A0A383A5T0</accession>
<sequence>VDKQFIDKLANRLADAVPPGMKGLQEDLEQNFRGLLQSRFAKLDLVTREEFDVQARVLERTREKLTALEQEFQSLQQRVTEPSKPKVKSD</sequence>
<dbReference type="InterPro" id="IPR007475">
    <property type="entry name" value="UbiK"/>
</dbReference>
<reference evidence="2" key="1">
    <citation type="submission" date="2018-05" db="EMBL/GenBank/DDBJ databases">
        <authorList>
            <person name="Lanie J.A."/>
            <person name="Ng W.-L."/>
            <person name="Kazmierczak K.M."/>
            <person name="Andrzejewski T.M."/>
            <person name="Davidsen T.M."/>
            <person name="Wayne K.J."/>
            <person name="Tettelin H."/>
            <person name="Glass J.I."/>
            <person name="Rusch D."/>
            <person name="Podicherti R."/>
            <person name="Tsui H.-C.T."/>
            <person name="Winkler M.E."/>
        </authorList>
    </citation>
    <scope>NUCLEOTIDE SEQUENCE</scope>
</reference>
<dbReference type="GO" id="GO:0005829">
    <property type="term" value="C:cytosol"/>
    <property type="evidence" value="ECO:0007669"/>
    <property type="project" value="TreeGrafter"/>
</dbReference>
<feature type="coiled-coil region" evidence="1">
    <location>
        <begin position="51"/>
        <end position="78"/>
    </location>
</feature>
<evidence type="ECO:0000313" key="2">
    <source>
        <dbReference type="EMBL" id="SVE03152.1"/>
    </source>
</evidence>
<gene>
    <name evidence="2" type="ORF">METZ01_LOCUS456006</name>
</gene>
<dbReference type="AlphaFoldDB" id="A0A383A5T0"/>
<feature type="non-terminal residue" evidence="2">
    <location>
        <position position="1"/>
    </location>
</feature>
<proteinExistence type="inferred from homology"/>
<dbReference type="Pfam" id="PF04380">
    <property type="entry name" value="BMFP"/>
    <property type="match status" value="1"/>
</dbReference>